<keyword evidence="3" id="KW-1185">Reference proteome</keyword>
<accession>A0A9Q3GNV5</accession>
<evidence type="ECO:0000313" key="3">
    <source>
        <dbReference type="Proteomes" id="UP000765509"/>
    </source>
</evidence>
<feature type="region of interest" description="Disordered" evidence="1">
    <location>
        <begin position="142"/>
        <end position="162"/>
    </location>
</feature>
<gene>
    <name evidence="2" type="ORF">O181_013380</name>
</gene>
<dbReference type="OrthoDB" id="2518428at2759"/>
<dbReference type="Proteomes" id="UP000765509">
    <property type="component" value="Unassembled WGS sequence"/>
</dbReference>
<evidence type="ECO:0000256" key="1">
    <source>
        <dbReference type="SAM" id="MobiDB-lite"/>
    </source>
</evidence>
<proteinExistence type="predicted"/>
<organism evidence="2 3">
    <name type="scientific">Austropuccinia psidii MF-1</name>
    <dbReference type="NCBI Taxonomy" id="1389203"/>
    <lineage>
        <taxon>Eukaryota</taxon>
        <taxon>Fungi</taxon>
        <taxon>Dikarya</taxon>
        <taxon>Basidiomycota</taxon>
        <taxon>Pucciniomycotina</taxon>
        <taxon>Pucciniomycetes</taxon>
        <taxon>Pucciniales</taxon>
        <taxon>Sphaerophragmiaceae</taxon>
        <taxon>Austropuccinia</taxon>
    </lineage>
</organism>
<reference evidence="2" key="1">
    <citation type="submission" date="2021-03" db="EMBL/GenBank/DDBJ databases">
        <title>Draft genome sequence of rust myrtle Austropuccinia psidii MF-1, a brazilian biotype.</title>
        <authorList>
            <person name="Quecine M.C."/>
            <person name="Pachon D.M.R."/>
            <person name="Bonatelli M.L."/>
            <person name="Correr F.H."/>
            <person name="Franceschini L.M."/>
            <person name="Leite T.F."/>
            <person name="Margarido G.R.A."/>
            <person name="Almeida C.A."/>
            <person name="Ferrarezi J.A."/>
            <person name="Labate C.A."/>
        </authorList>
    </citation>
    <scope>NUCLEOTIDE SEQUENCE</scope>
    <source>
        <strain evidence="2">MF-1</strain>
    </source>
</reference>
<dbReference type="AlphaFoldDB" id="A0A9Q3GNV5"/>
<sequence length="162" mass="18336">MCKSKRDRGKGYTSGASCIKLILMKNVEAKVNFDTAAFQNCLSNNDLHFILPKWQTPPLPTDGIQLSIDSNNIYPLGMLETNLVFPHPACSVRMEIEILVMDNCTSQNIILTNDSLNIYGIDINNHKDRYFTIGENRRKKNSFSDMPKPISVVSSNKNTYME</sequence>
<evidence type="ECO:0000313" key="2">
    <source>
        <dbReference type="EMBL" id="MBW0473665.1"/>
    </source>
</evidence>
<comment type="caution">
    <text evidence="2">The sequence shown here is derived from an EMBL/GenBank/DDBJ whole genome shotgun (WGS) entry which is preliminary data.</text>
</comment>
<protein>
    <submittedName>
        <fullName evidence="2">Uncharacterized protein</fullName>
    </submittedName>
</protein>
<feature type="compositionally biased region" description="Polar residues" evidence="1">
    <location>
        <begin position="152"/>
        <end position="162"/>
    </location>
</feature>
<name>A0A9Q3GNV5_9BASI</name>
<dbReference type="EMBL" id="AVOT02003486">
    <property type="protein sequence ID" value="MBW0473665.1"/>
    <property type="molecule type" value="Genomic_DNA"/>
</dbReference>